<proteinExistence type="predicted"/>
<evidence type="ECO:0000313" key="3">
    <source>
        <dbReference type="Proteomes" id="UP000228934"/>
    </source>
</evidence>
<keyword evidence="1" id="KW-0472">Membrane</keyword>
<dbReference type="OrthoDB" id="6021714at2759"/>
<reference evidence="3" key="1">
    <citation type="journal article" date="2017" name="Nat. Commun.">
        <title>The North American bullfrog draft genome provides insight into hormonal regulation of long noncoding RNA.</title>
        <authorList>
            <person name="Hammond S.A."/>
            <person name="Warren R.L."/>
            <person name="Vandervalk B.P."/>
            <person name="Kucuk E."/>
            <person name="Khan H."/>
            <person name="Gibb E.A."/>
            <person name="Pandoh P."/>
            <person name="Kirk H."/>
            <person name="Zhao Y."/>
            <person name="Jones M."/>
            <person name="Mungall A.J."/>
            <person name="Coope R."/>
            <person name="Pleasance S."/>
            <person name="Moore R.A."/>
            <person name="Holt R.A."/>
            <person name="Round J.M."/>
            <person name="Ohora S."/>
            <person name="Walle B.V."/>
            <person name="Veldhoen N."/>
            <person name="Helbing C.C."/>
            <person name="Birol I."/>
        </authorList>
    </citation>
    <scope>NUCLEOTIDE SEQUENCE [LARGE SCALE GENOMIC DNA]</scope>
</reference>
<keyword evidence="3" id="KW-1185">Reference proteome</keyword>
<gene>
    <name evidence="2" type="ORF">AB205_0074060</name>
</gene>
<sequence>MLILLVQYFFFCTFFDFRSNVFVFILFSVATVVIVRVYWRFKLQYTEYIFNCIILSDFFYYAYTYIHM</sequence>
<organism evidence="2 3">
    <name type="scientific">Aquarana catesbeiana</name>
    <name type="common">American bullfrog</name>
    <name type="synonym">Rana catesbeiana</name>
    <dbReference type="NCBI Taxonomy" id="8400"/>
    <lineage>
        <taxon>Eukaryota</taxon>
        <taxon>Metazoa</taxon>
        <taxon>Chordata</taxon>
        <taxon>Craniata</taxon>
        <taxon>Vertebrata</taxon>
        <taxon>Euteleostomi</taxon>
        <taxon>Amphibia</taxon>
        <taxon>Batrachia</taxon>
        <taxon>Anura</taxon>
        <taxon>Neobatrachia</taxon>
        <taxon>Ranoidea</taxon>
        <taxon>Ranidae</taxon>
        <taxon>Aquarana</taxon>
    </lineage>
</organism>
<dbReference type="AlphaFoldDB" id="A0A2G9PPN7"/>
<dbReference type="Proteomes" id="UP000228934">
    <property type="component" value="Unassembled WGS sequence"/>
</dbReference>
<evidence type="ECO:0000313" key="2">
    <source>
        <dbReference type="EMBL" id="PIO05298.1"/>
    </source>
</evidence>
<feature type="transmembrane region" description="Helical" evidence="1">
    <location>
        <begin position="20"/>
        <end position="39"/>
    </location>
</feature>
<dbReference type="EMBL" id="KV922639">
    <property type="protein sequence ID" value="PIO05298.1"/>
    <property type="molecule type" value="Genomic_DNA"/>
</dbReference>
<keyword evidence="1" id="KW-0812">Transmembrane</keyword>
<accession>A0A2G9PPN7</accession>
<name>A0A2G9PPN7_AQUCT</name>
<feature type="transmembrane region" description="Helical" evidence="1">
    <location>
        <begin position="48"/>
        <end position="66"/>
    </location>
</feature>
<keyword evidence="1" id="KW-1133">Transmembrane helix</keyword>
<protein>
    <submittedName>
        <fullName evidence="2">Uncharacterized protein</fullName>
    </submittedName>
</protein>
<evidence type="ECO:0000256" key="1">
    <source>
        <dbReference type="SAM" id="Phobius"/>
    </source>
</evidence>